<dbReference type="Proteomes" id="UP000017404">
    <property type="component" value="Unassembled WGS sequence"/>
</dbReference>
<dbReference type="PATRIC" id="fig|1120928.5.peg.395"/>
<keyword evidence="1" id="KW-0732">Signal</keyword>
<organism evidence="2 3">
    <name type="scientific">Acinetobacter tjernbergiae DSM 14971 = CIP 107465</name>
    <dbReference type="NCBI Taxonomy" id="1120928"/>
    <lineage>
        <taxon>Bacteria</taxon>
        <taxon>Pseudomonadati</taxon>
        <taxon>Pseudomonadota</taxon>
        <taxon>Gammaproteobacteria</taxon>
        <taxon>Moraxellales</taxon>
        <taxon>Moraxellaceae</taxon>
        <taxon>Acinetobacter</taxon>
    </lineage>
</organism>
<dbReference type="NCBIfam" id="NF033674">
    <property type="entry name" value="stress_OB_fold"/>
    <property type="match status" value="1"/>
</dbReference>
<evidence type="ECO:0000313" key="3">
    <source>
        <dbReference type="Proteomes" id="UP000017404"/>
    </source>
</evidence>
<accession>V2V8H5</accession>
<evidence type="ECO:0000256" key="1">
    <source>
        <dbReference type="ARBA" id="ARBA00022729"/>
    </source>
</evidence>
<dbReference type="PANTHER" id="PTHR36571">
    <property type="entry name" value="PROTEIN YGIW"/>
    <property type="match status" value="1"/>
</dbReference>
<dbReference type="Pfam" id="PF04076">
    <property type="entry name" value="BOF"/>
    <property type="match status" value="1"/>
</dbReference>
<dbReference type="InterPro" id="IPR005220">
    <property type="entry name" value="CarO-like"/>
</dbReference>
<dbReference type="InterPro" id="IPR036700">
    <property type="entry name" value="BOBF_sf"/>
</dbReference>
<dbReference type="STRING" id="202955.GCA_000759995_01825"/>
<comment type="caution">
    <text evidence="2">The sequence shown here is derived from an EMBL/GenBank/DDBJ whole genome shotgun (WGS) entry which is preliminary data.</text>
</comment>
<dbReference type="EMBL" id="AYEV01000003">
    <property type="protein sequence ID" value="ESK57186.1"/>
    <property type="molecule type" value="Genomic_DNA"/>
</dbReference>
<protein>
    <submittedName>
        <fullName evidence="2">Uncharacterized protein</fullName>
    </submittedName>
</protein>
<dbReference type="SUPFAM" id="SSF101756">
    <property type="entry name" value="Hypothetical protein YgiW"/>
    <property type="match status" value="1"/>
</dbReference>
<evidence type="ECO:0000313" key="2">
    <source>
        <dbReference type="EMBL" id="ESK57186.1"/>
    </source>
</evidence>
<sequence length="126" mass="14143">MEYTMKKMMMSCGIVVLTGLSTFTWAGKDDHVLVQEAAKHVVTVSQVAKLADETGVTLTGQITKHLQSDHYEFKDQSGTISIEVDDDIWRKAGLKVGDHVRLVGEVDTHRHKPTDIEVIKIEKQMH</sequence>
<dbReference type="AlphaFoldDB" id="V2V8H5"/>
<proteinExistence type="predicted"/>
<name>V2V8H5_9GAMM</name>
<dbReference type="Gene3D" id="2.40.50.200">
    <property type="entry name" value="Bacterial OB-fold"/>
    <property type="match status" value="1"/>
</dbReference>
<reference evidence="2 3" key="1">
    <citation type="submission" date="2013-10" db="EMBL/GenBank/DDBJ databases">
        <title>The Genome Sequence of Acinetobacter tjernbergiae CIP107465.</title>
        <authorList>
            <consortium name="The Broad Institute Genomics Platform"/>
            <consortium name="The Broad Institute Genome Sequencing Center for Infectious Disease"/>
            <person name="Cerqueira G."/>
            <person name="Feldgarden M."/>
            <person name="Courvalin P."/>
            <person name="Grillot-Courvalin C."/>
            <person name="Clermont D."/>
            <person name="Rocha E."/>
            <person name="Yoon E.-J."/>
            <person name="Nemec A."/>
            <person name="Young S.K."/>
            <person name="Zeng Q."/>
            <person name="Gargeya S."/>
            <person name="Fitzgerald M."/>
            <person name="Abouelleil A."/>
            <person name="Alvarado L."/>
            <person name="Berlin A.M."/>
            <person name="Chapman S.B."/>
            <person name="Gainer-Dewar J."/>
            <person name="Goldberg J."/>
            <person name="Gnerre S."/>
            <person name="Griggs A."/>
            <person name="Gujja S."/>
            <person name="Hansen M."/>
            <person name="Howarth C."/>
            <person name="Imamovic A."/>
            <person name="Ireland A."/>
            <person name="Larimer J."/>
            <person name="McCowan C."/>
            <person name="Murphy C."/>
            <person name="Pearson M."/>
            <person name="Poon T.W."/>
            <person name="Priest M."/>
            <person name="Roberts A."/>
            <person name="Saif S."/>
            <person name="Shea T."/>
            <person name="Sykes S."/>
            <person name="Wortman J."/>
            <person name="Nusbaum C."/>
            <person name="Birren B."/>
        </authorList>
    </citation>
    <scope>NUCLEOTIDE SEQUENCE [LARGE SCALE GENOMIC DNA]</scope>
    <source>
        <strain evidence="2 3">CIP 107465</strain>
    </source>
</reference>
<dbReference type="PANTHER" id="PTHR36571:SF1">
    <property type="entry name" value="PROTEIN YGIW"/>
    <property type="match status" value="1"/>
</dbReference>
<dbReference type="eggNOG" id="COG3111">
    <property type="taxonomic scope" value="Bacteria"/>
</dbReference>
<gene>
    <name evidence="2" type="ORF">F990_00381</name>
</gene>
<keyword evidence="3" id="KW-1185">Reference proteome</keyword>